<name>A0A328ASR0_9CAUL</name>
<keyword evidence="2" id="KW-1185">Reference proteome</keyword>
<protein>
    <submittedName>
        <fullName evidence="1">Uncharacterized protein</fullName>
    </submittedName>
</protein>
<comment type="caution">
    <text evidence="1">The sequence shown here is derived from an EMBL/GenBank/DDBJ whole genome shotgun (WGS) entry which is preliminary data.</text>
</comment>
<dbReference type="Proteomes" id="UP000249254">
    <property type="component" value="Unassembled WGS sequence"/>
</dbReference>
<dbReference type="OrthoDB" id="7191428at2"/>
<dbReference type="EMBL" id="QFYQ01000001">
    <property type="protein sequence ID" value="RAK55958.1"/>
    <property type="molecule type" value="Genomic_DNA"/>
</dbReference>
<dbReference type="AlphaFoldDB" id="A0A328ASR0"/>
<organism evidence="1 2">
    <name type="scientific">Phenylobacterium soli</name>
    <dbReference type="NCBI Taxonomy" id="2170551"/>
    <lineage>
        <taxon>Bacteria</taxon>
        <taxon>Pseudomonadati</taxon>
        <taxon>Pseudomonadota</taxon>
        <taxon>Alphaproteobacteria</taxon>
        <taxon>Caulobacterales</taxon>
        <taxon>Caulobacteraceae</taxon>
        <taxon>Phenylobacterium</taxon>
    </lineage>
</organism>
<sequence>MSDSLTDGQLHALRNLAAKRSGKITAFVNIADARHLTELGLAIRSRQGWDITAAGLACIAVADGPEICGGSSGTDLHGAPSQEGNPE</sequence>
<evidence type="ECO:0000313" key="1">
    <source>
        <dbReference type="EMBL" id="RAK55958.1"/>
    </source>
</evidence>
<evidence type="ECO:0000313" key="2">
    <source>
        <dbReference type="Proteomes" id="UP000249254"/>
    </source>
</evidence>
<proteinExistence type="predicted"/>
<gene>
    <name evidence="1" type="ORF">DJ017_16295</name>
</gene>
<accession>A0A328ASR0</accession>
<reference evidence="2" key="1">
    <citation type="submission" date="2018-05" db="EMBL/GenBank/DDBJ databases">
        <authorList>
            <person name="Li X."/>
        </authorList>
    </citation>
    <scope>NUCLEOTIDE SEQUENCE [LARGE SCALE GENOMIC DNA]</scope>
    <source>
        <strain evidence="2">LX32</strain>
    </source>
</reference>
<dbReference type="RefSeq" id="WP_111529706.1">
    <property type="nucleotide sequence ID" value="NZ_JBHRSG010000003.1"/>
</dbReference>